<protein>
    <submittedName>
        <fullName evidence="3">Ca2+-binding RTX toxin-like protein</fullName>
    </submittedName>
</protein>
<organism evidence="3 4">
    <name type="scientific">Microvirga flocculans</name>
    <dbReference type="NCBI Taxonomy" id="217168"/>
    <lineage>
        <taxon>Bacteria</taxon>
        <taxon>Pseudomonadati</taxon>
        <taxon>Pseudomonadota</taxon>
        <taxon>Alphaproteobacteria</taxon>
        <taxon>Hyphomicrobiales</taxon>
        <taxon>Methylobacteriaceae</taxon>
        <taxon>Microvirga</taxon>
    </lineage>
</organism>
<dbReference type="InterPro" id="IPR011049">
    <property type="entry name" value="Serralysin-like_metalloprot_C"/>
</dbReference>
<evidence type="ECO:0000256" key="2">
    <source>
        <dbReference type="ARBA" id="ARBA00022525"/>
    </source>
</evidence>
<dbReference type="RefSeq" id="WP_161634671.1">
    <property type="nucleotide sequence ID" value="NZ_JACIDC010000010.1"/>
</dbReference>
<dbReference type="AlphaFoldDB" id="A0A7W6N9B1"/>
<evidence type="ECO:0000313" key="3">
    <source>
        <dbReference type="EMBL" id="MBB4041295.1"/>
    </source>
</evidence>
<dbReference type="EMBL" id="JACIDC010000010">
    <property type="protein sequence ID" value="MBB4041295.1"/>
    <property type="molecule type" value="Genomic_DNA"/>
</dbReference>
<dbReference type="Gene3D" id="2.150.10.10">
    <property type="entry name" value="Serralysin-like metalloprotease, C-terminal"/>
    <property type="match status" value="4"/>
</dbReference>
<accession>A0A7W6N9B1</accession>
<proteinExistence type="predicted"/>
<evidence type="ECO:0000256" key="1">
    <source>
        <dbReference type="ARBA" id="ARBA00004613"/>
    </source>
</evidence>
<dbReference type="InterPro" id="IPR001343">
    <property type="entry name" value="Hemolysn_Ca-bd"/>
</dbReference>
<dbReference type="SUPFAM" id="SSF51120">
    <property type="entry name" value="beta-Roll"/>
    <property type="match status" value="3"/>
</dbReference>
<dbReference type="PANTHER" id="PTHR38340">
    <property type="entry name" value="S-LAYER PROTEIN"/>
    <property type="match status" value="1"/>
</dbReference>
<dbReference type="PRINTS" id="PR00313">
    <property type="entry name" value="CABNDNGRPT"/>
</dbReference>
<comment type="caution">
    <text evidence="3">The sequence shown here is derived from an EMBL/GenBank/DDBJ whole genome shotgun (WGS) entry which is preliminary data.</text>
</comment>
<gene>
    <name evidence="3" type="ORF">GGR34_002965</name>
</gene>
<dbReference type="Pfam" id="PF00353">
    <property type="entry name" value="HemolysinCabind"/>
    <property type="match status" value="4"/>
</dbReference>
<keyword evidence="2" id="KW-0964">Secreted</keyword>
<dbReference type="InterPro" id="IPR018511">
    <property type="entry name" value="Hemolysin-typ_Ca-bd_CS"/>
</dbReference>
<comment type="subcellular location">
    <subcellularLocation>
        <location evidence="1">Secreted</location>
    </subcellularLocation>
</comment>
<dbReference type="Proteomes" id="UP000519439">
    <property type="component" value="Unassembled WGS sequence"/>
</dbReference>
<name>A0A7W6N9B1_9HYPH</name>
<dbReference type="PANTHER" id="PTHR38340:SF1">
    <property type="entry name" value="S-LAYER PROTEIN"/>
    <property type="match status" value="1"/>
</dbReference>
<sequence>MAEGTYKNATLNLSGTAIFTSRLPDNSIFVNTGRVHSGAFRFGSDIASLTIDNNPDNLVAFSNALRAVGGLAAFDALFSGNDTITGGGKNDHLTTYGLSSTDTLDGAGGDDILWNRGQANAQMTGGAGKDTFRLATGASNVVLAGDASDGTGGPDDTDTLVIEGTGIGFASITQIDALRFASSGGSGSVTLRSAQVGAGLVSQALSVEGSASESDAITLTRTGTGAADFDLSGWRFTNWGRIDQTVTFRFDDDAGTPQADRVTGTEVDDTILMGAGADTVTGGRGADLLSGGDGDDVFVFHAGDVVAGERVIGGGGTDTIRLAGDTDMSLMRLSGIEQIAFAGAQRIWFNDGVPQGPLTVSGDGQANEIAVRLFSGATIDLRAWSFTNWTAADRLRVEGSAAADVFDAPAVSVTVDGGYGNDILNGGARSDVLSGASGNDRLDGGYGSDVLNGGVGLDVISGGAGNDRLAGGSGKDVLSGGFGKDSFLFDTKPGKTNIDRVTDFNVKDDTVQLAGSVFTKIAKKGTLAKDAFYIGAKAHDADDRIVYNKKTGTLFYDPDGSGKAAAIAFIKLKAGLALKETDFFIL</sequence>
<dbReference type="InterPro" id="IPR050557">
    <property type="entry name" value="RTX_toxin/Mannuronan_C5-epim"/>
</dbReference>
<evidence type="ECO:0000313" key="4">
    <source>
        <dbReference type="Proteomes" id="UP000519439"/>
    </source>
</evidence>
<dbReference type="GO" id="GO:0005576">
    <property type="term" value="C:extracellular region"/>
    <property type="evidence" value="ECO:0007669"/>
    <property type="project" value="UniProtKB-SubCell"/>
</dbReference>
<reference evidence="3 4" key="1">
    <citation type="submission" date="2020-08" db="EMBL/GenBank/DDBJ databases">
        <title>Genomic Encyclopedia of Type Strains, Phase IV (KMG-IV): sequencing the most valuable type-strain genomes for metagenomic binning, comparative biology and taxonomic classification.</title>
        <authorList>
            <person name="Goeker M."/>
        </authorList>
    </citation>
    <scope>NUCLEOTIDE SEQUENCE [LARGE SCALE GENOMIC DNA]</scope>
    <source>
        <strain evidence="3 4">DSM 15743</strain>
    </source>
</reference>
<dbReference type="GO" id="GO:0005509">
    <property type="term" value="F:calcium ion binding"/>
    <property type="evidence" value="ECO:0007669"/>
    <property type="project" value="InterPro"/>
</dbReference>
<dbReference type="PROSITE" id="PS00330">
    <property type="entry name" value="HEMOLYSIN_CALCIUM"/>
    <property type="match status" value="4"/>
</dbReference>
<keyword evidence="4" id="KW-1185">Reference proteome</keyword>